<dbReference type="InterPro" id="IPR001879">
    <property type="entry name" value="GPCR_2_extracellular_dom"/>
</dbReference>
<sequence length="776" mass="88570">VEVLDRTEIPWCPEDKNIGISWDKAVPGIISIKECPIGYTGNVTRMCESGARWLIPDFSGCLSERLAFEVKQFRKLKFGYGNSTIVEVLTNVVKLLNKQDSLMYPGEGEAYLEFMKEVTTYLEMQKAWTDLPNIVILFYRAVDILLQKRYAIINPLKIKDLNELINKYALLWQHQNIERKLHLSFDVIVVDLFKYQTMYVHEGFMENFPKPNLGYPLWYNPHLSLHLTLRDLNKTNHSISLGIISIKSYSNLHLKKSYQDQNKTGLYEMVSGIINLVVNGDVDIASQADFRLNSATSLNSLKCGINKNSTWDLTLCRTKTVDKNVTRCLCPVPGSYALFNVKNNDQVHETSGNPFSYVLILGCVCFLIQSLFTVIFLIIHLLHLPRSYFLFLKVQFCTAVSLIMIIFLYKFNSAIDVISSYISATLKIFYLIAMTSQLSKLLMINIEVNSIPKYKHVKPSIIGSMTAAVVLSVLLSYLTQSVQAIDLKWQWFGVQRVFYIFIFVVILINIAFIALYLKAFGRLRLLTRSTCVDSRKVFKKKLDLMKRPVLLFFDITLLIFFTVLLQYWPNLLLQYLFSILCALSGGLLIFCYIACSESTLNVQGLHDLRLDNIDLGYSSNSDKSPSISRRDKETSFVKRHLENGLVPSSKLQRNHSLGAIVSRSKTDMLAEIEVNGLINSGDSNDSGVQFEVGESQVLEVRRCVSYHTGLSTGSRIYPNKLNEIKKMESQLQMLPAKRTFLQYQPRKNVVEVLIDSPTSDVCIEDRILKTETRVVH</sequence>
<protein>
    <recommendedName>
        <fullName evidence="2">G-protein coupled receptors family 2 profile 1 domain-containing protein</fullName>
    </recommendedName>
</protein>
<feature type="transmembrane region" description="Helical" evidence="1">
    <location>
        <begin position="355"/>
        <end position="382"/>
    </location>
</feature>
<dbReference type="Gene3D" id="4.10.1240.10">
    <property type="entry name" value="GPCR, family 2, extracellular hormone receptor domain"/>
    <property type="match status" value="1"/>
</dbReference>
<gene>
    <name evidence="3" type="ORF">g.7942</name>
</gene>
<feature type="non-terminal residue" evidence="3">
    <location>
        <position position="1"/>
    </location>
</feature>
<keyword evidence="1" id="KW-0812">Transmembrane</keyword>
<dbReference type="GO" id="GO:0007189">
    <property type="term" value="P:adenylate cyclase-activating G protein-coupled receptor signaling pathway"/>
    <property type="evidence" value="ECO:0007669"/>
    <property type="project" value="TreeGrafter"/>
</dbReference>
<feature type="transmembrane region" description="Helical" evidence="1">
    <location>
        <begin position="428"/>
        <end position="448"/>
    </location>
</feature>
<dbReference type="PROSITE" id="PS50227">
    <property type="entry name" value="G_PROTEIN_RECEP_F2_3"/>
    <property type="match status" value="1"/>
</dbReference>
<name>A0A1B6DUI3_9HEMI</name>
<dbReference type="GO" id="GO:0016020">
    <property type="term" value="C:membrane"/>
    <property type="evidence" value="ECO:0007669"/>
    <property type="project" value="InterPro"/>
</dbReference>
<feature type="transmembrane region" description="Helical" evidence="1">
    <location>
        <begin position="549"/>
        <end position="569"/>
    </location>
</feature>
<accession>A0A1B6DUI3</accession>
<organism evidence="3">
    <name type="scientific">Clastoptera arizonana</name>
    <name type="common">Arizona spittle bug</name>
    <dbReference type="NCBI Taxonomy" id="38151"/>
    <lineage>
        <taxon>Eukaryota</taxon>
        <taxon>Metazoa</taxon>
        <taxon>Ecdysozoa</taxon>
        <taxon>Arthropoda</taxon>
        <taxon>Hexapoda</taxon>
        <taxon>Insecta</taxon>
        <taxon>Pterygota</taxon>
        <taxon>Neoptera</taxon>
        <taxon>Paraneoptera</taxon>
        <taxon>Hemiptera</taxon>
        <taxon>Auchenorrhyncha</taxon>
        <taxon>Cercopoidea</taxon>
        <taxon>Clastopteridae</taxon>
        <taxon>Clastoptera</taxon>
    </lineage>
</organism>
<dbReference type="PANTHER" id="PTHR45813">
    <property type="entry name" value="IG-LIKE DOMAIN-CONTAINING PROTEIN"/>
    <property type="match status" value="1"/>
</dbReference>
<proteinExistence type="predicted"/>
<dbReference type="PANTHER" id="PTHR45813:SF8">
    <property type="entry name" value="IG-LIKE DOMAIN-CONTAINING PROTEIN"/>
    <property type="match status" value="1"/>
</dbReference>
<feature type="transmembrane region" description="Helical" evidence="1">
    <location>
        <begin position="498"/>
        <end position="517"/>
    </location>
</feature>
<dbReference type="InterPro" id="IPR051587">
    <property type="entry name" value="Adhesion_GPCR"/>
</dbReference>
<dbReference type="SUPFAM" id="SSF111418">
    <property type="entry name" value="Hormone receptor domain"/>
    <property type="match status" value="1"/>
</dbReference>
<feature type="transmembrane region" description="Helical" evidence="1">
    <location>
        <begin position="389"/>
        <end position="408"/>
    </location>
</feature>
<keyword evidence="1" id="KW-1133">Transmembrane helix</keyword>
<feature type="domain" description="G-protein coupled receptors family 2 profile 1" evidence="2">
    <location>
        <begin position="12"/>
        <end position="65"/>
    </location>
</feature>
<evidence type="ECO:0000259" key="2">
    <source>
        <dbReference type="PROSITE" id="PS50227"/>
    </source>
</evidence>
<reference evidence="3" key="1">
    <citation type="submission" date="2015-12" db="EMBL/GenBank/DDBJ databases">
        <title>De novo transcriptome assembly of four potential Pierce s Disease insect vectors from Arizona vineyards.</title>
        <authorList>
            <person name="Tassone E.E."/>
        </authorList>
    </citation>
    <scope>NUCLEOTIDE SEQUENCE</scope>
</reference>
<dbReference type="GO" id="GO:0004930">
    <property type="term" value="F:G protein-coupled receptor activity"/>
    <property type="evidence" value="ECO:0007669"/>
    <property type="project" value="InterPro"/>
</dbReference>
<evidence type="ECO:0000313" key="3">
    <source>
        <dbReference type="EMBL" id="JAS29337.1"/>
    </source>
</evidence>
<keyword evidence="1" id="KW-0472">Membrane</keyword>
<evidence type="ECO:0000256" key="1">
    <source>
        <dbReference type="SAM" id="Phobius"/>
    </source>
</evidence>
<dbReference type="AlphaFoldDB" id="A0A1B6DUI3"/>
<feature type="transmembrane region" description="Helical" evidence="1">
    <location>
        <begin position="575"/>
        <end position="595"/>
    </location>
</feature>
<feature type="transmembrane region" description="Helical" evidence="1">
    <location>
        <begin position="460"/>
        <end position="478"/>
    </location>
</feature>
<dbReference type="EMBL" id="GEDC01007961">
    <property type="protein sequence ID" value="JAS29337.1"/>
    <property type="molecule type" value="Transcribed_RNA"/>
</dbReference>
<dbReference type="InterPro" id="IPR036445">
    <property type="entry name" value="GPCR_2_extracell_dom_sf"/>
</dbReference>